<accession>A0A8J8B2V3</accession>
<organism evidence="1 2">
    <name type="scientific">Sinanaerobacter chloroacetimidivorans</name>
    <dbReference type="NCBI Taxonomy" id="2818044"/>
    <lineage>
        <taxon>Bacteria</taxon>
        <taxon>Bacillati</taxon>
        <taxon>Bacillota</taxon>
        <taxon>Clostridia</taxon>
        <taxon>Peptostreptococcales</taxon>
        <taxon>Anaerovoracaceae</taxon>
        <taxon>Sinanaerobacter</taxon>
    </lineage>
</organism>
<dbReference type="RefSeq" id="WP_227019848.1">
    <property type="nucleotide sequence ID" value="NZ_JAGSND010000015.1"/>
</dbReference>
<sequence>MARLYVPYEYMLNGYRNDAVSCVPVIPNVTKGWHDQNIRSHFEQIAELAKRSGIMIGNLGWIEPFAKAGIPVYGDYGLNLYNSMDFFVARELGIKEAVISHEAVTEDIIKMNFYEVIPEVVIAGRIPLMVSEHSFAEDLELDKREKGNYKFYLKDRKGEAYPFYWDDKSGKSTIFSYRLRNNWEDAEIFKSYGLKSFRIYGE</sequence>
<evidence type="ECO:0000313" key="2">
    <source>
        <dbReference type="Proteomes" id="UP000675664"/>
    </source>
</evidence>
<protein>
    <submittedName>
        <fullName evidence="1">Uncharacterized protein</fullName>
    </submittedName>
</protein>
<dbReference type="EMBL" id="JAGSND010000015">
    <property type="protein sequence ID" value="MBR0599709.1"/>
    <property type="molecule type" value="Genomic_DNA"/>
</dbReference>
<reference evidence="1" key="2">
    <citation type="submission" date="2021-04" db="EMBL/GenBank/DDBJ databases">
        <authorList>
            <person name="Liu J."/>
        </authorList>
    </citation>
    <scope>NUCLEOTIDE SEQUENCE</scope>
    <source>
        <strain evidence="1">BAD-6</strain>
    </source>
</reference>
<dbReference type="Proteomes" id="UP000675664">
    <property type="component" value="Unassembled WGS sequence"/>
</dbReference>
<dbReference type="AlphaFoldDB" id="A0A8J8B2V3"/>
<evidence type="ECO:0000313" key="1">
    <source>
        <dbReference type="EMBL" id="MBR0599709.1"/>
    </source>
</evidence>
<gene>
    <name evidence="1" type="ORF">KCX82_17625</name>
</gene>
<comment type="caution">
    <text evidence="1">The sequence shown here is derived from an EMBL/GenBank/DDBJ whole genome shotgun (WGS) entry which is preliminary data.</text>
</comment>
<keyword evidence="2" id="KW-1185">Reference proteome</keyword>
<reference evidence="1" key="1">
    <citation type="submission" date="2021-04" db="EMBL/GenBank/DDBJ databases">
        <title>Sinoanaerobacter chloroacetimidivorans sp. nov., an obligate anaerobic bacterium isolated from anaerobic sludge.</title>
        <authorList>
            <person name="Bao Y."/>
        </authorList>
    </citation>
    <scope>NUCLEOTIDE SEQUENCE</scope>
    <source>
        <strain evidence="1">BAD-6</strain>
    </source>
</reference>
<proteinExistence type="predicted"/>
<name>A0A8J8B2V3_9FIRM</name>